<dbReference type="AlphaFoldDB" id="A0A9D4ADZ7"/>
<feature type="non-terminal residue" evidence="1">
    <location>
        <position position="1"/>
    </location>
</feature>
<dbReference type="EMBL" id="JAIQCV010000004">
    <property type="protein sequence ID" value="KAH1108091.1"/>
    <property type="molecule type" value="Genomic_DNA"/>
</dbReference>
<accession>A0A9D4ADZ7</accession>
<sequence>EGSGLGELGEGYLRFKGWGSGSKGVSVQSRRSLNRTIRGHGGCFKVVGNSCIPLANVMNSMFELSSDHVGMGSDTDIVCTVGDIQKEPTNPPNGRETRVSGSKVDLIIAKLGFQFSHCMEAIGFSGGIWIGWKDSVKEHAGFVAGRTIIDNVLIAQEVLWNGVPTQKFKPVKGI</sequence>
<comment type="caution">
    <text evidence="1">The sequence shown here is derived from an EMBL/GenBank/DDBJ whole genome shotgun (WGS) entry which is preliminary data.</text>
</comment>
<name>A0A9D4ADZ7_9ROSI</name>
<proteinExistence type="predicted"/>
<reference evidence="1 2" key="1">
    <citation type="journal article" date="2021" name="Plant Biotechnol. J.">
        <title>Multi-omics assisted identification of the key and species-specific regulatory components of drought-tolerant mechanisms in Gossypium stocksii.</title>
        <authorList>
            <person name="Yu D."/>
            <person name="Ke L."/>
            <person name="Zhang D."/>
            <person name="Wu Y."/>
            <person name="Sun Y."/>
            <person name="Mei J."/>
            <person name="Sun J."/>
            <person name="Sun Y."/>
        </authorList>
    </citation>
    <scope>NUCLEOTIDE SEQUENCE [LARGE SCALE GENOMIC DNA]</scope>
    <source>
        <strain evidence="2">cv. E1</strain>
        <tissue evidence="1">Leaf</tissue>
    </source>
</reference>
<gene>
    <name evidence="1" type="ORF">J1N35_011859</name>
</gene>
<evidence type="ECO:0000313" key="2">
    <source>
        <dbReference type="Proteomes" id="UP000828251"/>
    </source>
</evidence>
<dbReference type="OrthoDB" id="1000931at2759"/>
<keyword evidence="2" id="KW-1185">Reference proteome</keyword>
<protein>
    <submittedName>
        <fullName evidence="1">Uncharacterized protein</fullName>
    </submittedName>
</protein>
<dbReference type="Proteomes" id="UP000828251">
    <property type="component" value="Unassembled WGS sequence"/>
</dbReference>
<organism evidence="1 2">
    <name type="scientific">Gossypium stocksii</name>
    <dbReference type="NCBI Taxonomy" id="47602"/>
    <lineage>
        <taxon>Eukaryota</taxon>
        <taxon>Viridiplantae</taxon>
        <taxon>Streptophyta</taxon>
        <taxon>Embryophyta</taxon>
        <taxon>Tracheophyta</taxon>
        <taxon>Spermatophyta</taxon>
        <taxon>Magnoliopsida</taxon>
        <taxon>eudicotyledons</taxon>
        <taxon>Gunneridae</taxon>
        <taxon>Pentapetalae</taxon>
        <taxon>rosids</taxon>
        <taxon>malvids</taxon>
        <taxon>Malvales</taxon>
        <taxon>Malvaceae</taxon>
        <taxon>Malvoideae</taxon>
        <taxon>Gossypium</taxon>
    </lineage>
</organism>
<evidence type="ECO:0000313" key="1">
    <source>
        <dbReference type="EMBL" id="KAH1108091.1"/>
    </source>
</evidence>